<dbReference type="InterPro" id="IPR037401">
    <property type="entry name" value="SnoaL-like"/>
</dbReference>
<dbReference type="GeneID" id="28249334"/>
<dbReference type="Proteomes" id="UP000013243">
    <property type="component" value="Chromosome"/>
</dbReference>
<dbReference type="Pfam" id="PF12680">
    <property type="entry name" value="SnoaL_2"/>
    <property type="match status" value="1"/>
</dbReference>
<dbReference type="SUPFAM" id="SSF54427">
    <property type="entry name" value="NTF2-like"/>
    <property type="match status" value="1"/>
</dbReference>
<name>A0A1B1A138_9RHOB</name>
<gene>
    <name evidence="2" type="ORF">K529_005840</name>
</gene>
<dbReference type="RefSeq" id="WP_005619480.1">
    <property type="nucleotide sequence ID" value="NZ_CP015230.1"/>
</dbReference>
<evidence type="ECO:0000313" key="2">
    <source>
        <dbReference type="EMBL" id="ANP40282.1"/>
    </source>
</evidence>
<dbReference type="Gene3D" id="3.10.450.50">
    <property type="match status" value="1"/>
</dbReference>
<dbReference type="EMBL" id="CP015230">
    <property type="protein sequence ID" value="ANP40282.1"/>
    <property type="molecule type" value="Genomic_DNA"/>
</dbReference>
<reference evidence="2 3" key="1">
    <citation type="journal article" date="2016" name="ISME J.">
        <title>Global occurrence and heterogeneity of the Roseobacter-clade species Ruegeria mobilis.</title>
        <authorList>
            <person name="Sonnenschein E."/>
            <person name="Gram L."/>
        </authorList>
    </citation>
    <scope>NUCLEOTIDE SEQUENCE [LARGE SCALE GENOMIC DNA]</scope>
    <source>
        <strain evidence="2 3">F1926</strain>
    </source>
</reference>
<evidence type="ECO:0000259" key="1">
    <source>
        <dbReference type="Pfam" id="PF12680"/>
    </source>
</evidence>
<accession>A0A1B1A138</accession>
<evidence type="ECO:0000313" key="3">
    <source>
        <dbReference type="Proteomes" id="UP000013243"/>
    </source>
</evidence>
<sequence length="137" mass="15723">MPLSRQDIVRLYFEYVDHRDVRLMDLYTDDVELLFPKFGSGKGKADMQRFGEKMGAMLNWLKHDIEGLHIIEAGDTVVVEGRVWGEMSDGTAFPDGTVSQGRFCNVFEFEGDLIRAVRIYEDPDFPSTDQVRIDALR</sequence>
<dbReference type="OrthoDB" id="6657864at2"/>
<dbReference type="STRING" id="1265309.K529_005840"/>
<dbReference type="InterPro" id="IPR032710">
    <property type="entry name" value="NTF2-like_dom_sf"/>
</dbReference>
<dbReference type="KEGG" id="rmb:K529_005840"/>
<dbReference type="AlphaFoldDB" id="A0A1B1A138"/>
<protein>
    <recommendedName>
        <fullName evidence="1">SnoaL-like domain-containing protein</fullName>
    </recommendedName>
</protein>
<feature type="domain" description="SnoaL-like" evidence="1">
    <location>
        <begin position="9"/>
        <end position="115"/>
    </location>
</feature>
<organism evidence="2 3">
    <name type="scientific">Tritonibacter mobilis F1926</name>
    <dbReference type="NCBI Taxonomy" id="1265309"/>
    <lineage>
        <taxon>Bacteria</taxon>
        <taxon>Pseudomonadati</taxon>
        <taxon>Pseudomonadota</taxon>
        <taxon>Alphaproteobacteria</taxon>
        <taxon>Rhodobacterales</taxon>
        <taxon>Paracoccaceae</taxon>
        <taxon>Tritonibacter</taxon>
    </lineage>
</organism>
<proteinExistence type="predicted"/>